<keyword evidence="2" id="KW-1185">Reference proteome</keyword>
<organism evidence="1 2">
    <name type="scientific">Violaceomyces palustris</name>
    <dbReference type="NCBI Taxonomy" id="1673888"/>
    <lineage>
        <taxon>Eukaryota</taxon>
        <taxon>Fungi</taxon>
        <taxon>Dikarya</taxon>
        <taxon>Basidiomycota</taxon>
        <taxon>Ustilaginomycotina</taxon>
        <taxon>Ustilaginomycetes</taxon>
        <taxon>Violaceomycetales</taxon>
        <taxon>Violaceomycetaceae</taxon>
        <taxon>Violaceomyces</taxon>
    </lineage>
</organism>
<evidence type="ECO:0000313" key="2">
    <source>
        <dbReference type="Proteomes" id="UP000245626"/>
    </source>
</evidence>
<dbReference type="EMBL" id="KZ819796">
    <property type="protein sequence ID" value="PWN52110.1"/>
    <property type="molecule type" value="Genomic_DNA"/>
</dbReference>
<sequence length="1022" mass="107622">MKLLQELQALSRPSSPSILPAVGFGRKRSGKSTKIQLHTPPASASPRTSCAAGFGLESGGGDYPVIDDEDELHDPFYVLHQREMLIGRPVSGEGKGKGRQLEHNTSSSDSSSCEEDSCDDKEDEEEEERCRNWVGRSEGEKVEWFGNLERSPSGGCLVGKGPSRSGRRSQSGGRGSAPSQATRLDFDLIGRSGSSADGLKKADKRTCNHDVSVEEEVAVVEPKPSGVGELVTVRAIEGSESSIGNGDWTTSQSHPLLTRASPHHQYGRPLSPPRIPVVVSTPLQPRSDSAATPPSDCRSTSALATPPGSPPIISSTKSSSSHPNDDKLLSIAQHVPTYSVSTDAPHLFQSSTCLSSSPYSYSPPSRHSLSLHQRDQNPSSVKSTSHGNTRSPHKLKSDLLTPHMGDTPDFVTLTPSQPSSATSSPSFKPCVLGTSASPANVRRSLIPTSIRNPVTSRKQTDSSPWSSNARLATSKMGSRPHSSHSQLNGSGPSMYASMDDDWSNGFTGFVDLERQRRIERVLKFQSDETAARADPVKPEDDGTSSDHRRSSSISSHQGSGRPFGLGLRRKKSATSLREKSRTLPAISHLGDGGSGGDLHSLTADPSTNNSRRTSSENHHDVLAGRGAAGLASGYDSITNNQLSTIYSSDTPFEGPGGGAVDPFFSQFFQGHGRGRHQTSGFGLGLDLGFLPPSDPHANPADEDLMTPNTAAAATWTDPDAPGYFPAGLVGGGSNDASKGKLGGKKMKSLTKQARPKSQILKLKEKRSKSLPIDQQDESKRRVPAVKGFSFTTADHYPAKDMIPAGGGESSLGGACDLSKKLTDLSLVASPAVAQNPSRPSAGPLASSPMSMSTSSTGSRSVSGMGGRGSRADSSSTSATANSVHARAYLSPLPPPPPTSSNKADHGQHIHDRSPQNMKGGDGKEIRGVSRPSAAASSSPSDSQHSVLSATSNPSRAPPAAQVVPRRRRSSIPERKSSSGGGASSTIKKKMQSFALGVRFKTMKAKKRFSSPSTESGSSGLLV</sequence>
<name>A0ACD0P271_9BASI</name>
<gene>
    <name evidence="1" type="ORF">IE53DRAFT_367486</name>
</gene>
<proteinExistence type="predicted"/>
<evidence type="ECO:0000313" key="1">
    <source>
        <dbReference type="EMBL" id="PWN52110.1"/>
    </source>
</evidence>
<protein>
    <submittedName>
        <fullName evidence="1">Uncharacterized protein</fullName>
    </submittedName>
</protein>
<reference evidence="1 2" key="1">
    <citation type="journal article" date="2018" name="Mol. Biol. Evol.">
        <title>Broad Genomic Sampling Reveals a Smut Pathogenic Ancestry of the Fungal Clade Ustilaginomycotina.</title>
        <authorList>
            <person name="Kijpornyongpan T."/>
            <person name="Mondo S.J."/>
            <person name="Barry K."/>
            <person name="Sandor L."/>
            <person name="Lee J."/>
            <person name="Lipzen A."/>
            <person name="Pangilinan J."/>
            <person name="LaButti K."/>
            <person name="Hainaut M."/>
            <person name="Henrissat B."/>
            <person name="Grigoriev I.V."/>
            <person name="Spatafora J.W."/>
            <person name="Aime M.C."/>
        </authorList>
    </citation>
    <scope>NUCLEOTIDE SEQUENCE [LARGE SCALE GENOMIC DNA]</scope>
    <source>
        <strain evidence="1 2">SA 807</strain>
    </source>
</reference>
<dbReference type="Proteomes" id="UP000245626">
    <property type="component" value="Unassembled WGS sequence"/>
</dbReference>
<accession>A0ACD0P271</accession>